<feature type="domain" description="Cyclin C-terminal" evidence="9">
    <location>
        <begin position="311"/>
        <end position="431"/>
    </location>
</feature>
<dbReference type="InterPro" id="IPR039361">
    <property type="entry name" value="Cyclin"/>
</dbReference>
<evidence type="ECO:0000259" key="9">
    <source>
        <dbReference type="SMART" id="SM01332"/>
    </source>
</evidence>
<dbReference type="Proteomes" id="UP000594263">
    <property type="component" value="Unplaced"/>
</dbReference>
<feature type="domain" description="Cyclin-like" evidence="8">
    <location>
        <begin position="315"/>
        <end position="398"/>
    </location>
</feature>
<keyword evidence="3 5" id="KW-0195">Cyclin</keyword>
<protein>
    <recommendedName>
        <fullName evidence="12">B-like cyclin</fullName>
    </recommendedName>
</protein>
<dbReference type="Pfam" id="PF00134">
    <property type="entry name" value="Cyclin_N"/>
    <property type="match status" value="1"/>
</dbReference>
<keyword evidence="7" id="KW-1133">Transmembrane helix</keyword>
<evidence type="ECO:0000256" key="3">
    <source>
        <dbReference type="ARBA" id="ARBA00023127"/>
    </source>
</evidence>
<dbReference type="CDD" id="cd20511">
    <property type="entry name" value="CYCLIN_AtCycB-like_rpt2"/>
    <property type="match status" value="1"/>
</dbReference>
<dbReference type="SUPFAM" id="SSF47954">
    <property type="entry name" value="Cyclin-like"/>
    <property type="match status" value="2"/>
</dbReference>
<dbReference type="PROSITE" id="PS00292">
    <property type="entry name" value="CYCLINS"/>
    <property type="match status" value="1"/>
</dbReference>
<evidence type="ECO:0000256" key="6">
    <source>
        <dbReference type="SAM" id="MobiDB-lite"/>
    </source>
</evidence>
<dbReference type="Gramene" id="Kaladp0666s0031.1.v1.1">
    <property type="protein sequence ID" value="Kaladp0666s0031.1.v1.1"/>
    <property type="gene ID" value="Kaladp0666s0031.v1.1"/>
</dbReference>
<dbReference type="SMART" id="SM01332">
    <property type="entry name" value="Cyclin_C"/>
    <property type="match status" value="1"/>
</dbReference>
<feature type="domain" description="Cyclin-like" evidence="8">
    <location>
        <begin position="218"/>
        <end position="302"/>
    </location>
</feature>
<feature type="compositionally biased region" description="Basic and acidic residues" evidence="6">
    <location>
        <begin position="21"/>
        <end position="35"/>
    </location>
</feature>
<keyword evidence="11" id="KW-1185">Reference proteome</keyword>
<evidence type="ECO:0000256" key="5">
    <source>
        <dbReference type="RuleBase" id="RU000383"/>
    </source>
</evidence>
<feature type="transmembrane region" description="Helical" evidence="7">
    <location>
        <begin position="342"/>
        <end position="363"/>
    </location>
</feature>
<evidence type="ECO:0000256" key="2">
    <source>
        <dbReference type="ARBA" id="ARBA00022618"/>
    </source>
</evidence>
<organism evidence="10 11">
    <name type="scientific">Kalanchoe fedtschenkoi</name>
    <name type="common">Lavender scallops</name>
    <name type="synonym">South American air plant</name>
    <dbReference type="NCBI Taxonomy" id="63787"/>
    <lineage>
        <taxon>Eukaryota</taxon>
        <taxon>Viridiplantae</taxon>
        <taxon>Streptophyta</taxon>
        <taxon>Embryophyta</taxon>
        <taxon>Tracheophyta</taxon>
        <taxon>Spermatophyta</taxon>
        <taxon>Magnoliopsida</taxon>
        <taxon>eudicotyledons</taxon>
        <taxon>Gunneridae</taxon>
        <taxon>Pentapetalae</taxon>
        <taxon>Saxifragales</taxon>
        <taxon>Crassulaceae</taxon>
        <taxon>Kalanchoe</taxon>
    </lineage>
</organism>
<evidence type="ECO:0000313" key="11">
    <source>
        <dbReference type="Proteomes" id="UP000594263"/>
    </source>
</evidence>
<dbReference type="InterPro" id="IPR036915">
    <property type="entry name" value="Cyclin-like_sf"/>
</dbReference>
<keyword evidence="2" id="KW-0132">Cell division</keyword>
<dbReference type="EnsemblPlants" id="Kaladp0666s0031.1.v1.1">
    <property type="protein sequence ID" value="Kaladp0666s0031.1.v1.1"/>
    <property type="gene ID" value="Kaladp0666s0031.v1.1"/>
</dbReference>
<name>A0A7N0VEX1_KALFE</name>
<accession>A0A7N0VEX1</accession>
<sequence length="441" mass="49007">MATRGINPHNGGEENPLEGNKPQKENAPDAQNRRALGDIGNFVTVRGVDVKLPNRPVTRGFCAQLVANAQAKAEAENNKVGSVKKLLDVPAPVAVNGAVVDQKKAAVNPKRNLVIEISPDSEEEVKMEERKKHYIKKKANSLTSVLTARSKAACGLTNKPKDTVVDIDADDAENELAAVEYVEDIYKFYKLIEEEIRLRDYMDSQPEINQKMRSILVDWLIEVHQKFELLPETLYLTVNIVDRFLAVKSVPRRDLQLVGISAMLMASKYEEIWAPEVNDFVCISDRAYSHDQILKMEKAILGHLEWTLTVATPYVFLVRFIKASIPDKEMEQMAHFLSELAMMHYGAAVMFCPSLVAASAVYAARCTLVKTPAWDATLQFHTGFSEAQLLGCAKLLVSFHSTAASADNKLKVVYRRYSNPERAAVALLSPAKSLTFAPSTC</sequence>
<keyword evidence="4" id="KW-0131">Cell cycle</keyword>
<dbReference type="GO" id="GO:0051301">
    <property type="term" value="P:cell division"/>
    <property type="evidence" value="ECO:0007669"/>
    <property type="project" value="UniProtKB-KW"/>
</dbReference>
<dbReference type="InterPro" id="IPR048258">
    <property type="entry name" value="Cyclins_cyclin-box"/>
</dbReference>
<dbReference type="Pfam" id="PF02984">
    <property type="entry name" value="Cyclin_C"/>
    <property type="match status" value="1"/>
</dbReference>
<evidence type="ECO:0008006" key="12">
    <source>
        <dbReference type="Google" id="ProtNLM"/>
    </source>
</evidence>
<evidence type="ECO:0000313" key="10">
    <source>
        <dbReference type="EnsemblPlants" id="Kaladp0666s0031.1.v1.1"/>
    </source>
</evidence>
<proteinExistence type="inferred from homology"/>
<dbReference type="InterPro" id="IPR006671">
    <property type="entry name" value="Cyclin_N"/>
</dbReference>
<evidence type="ECO:0000256" key="1">
    <source>
        <dbReference type="ARBA" id="ARBA00006955"/>
    </source>
</evidence>
<dbReference type="InterPro" id="IPR046965">
    <property type="entry name" value="Cyclin_A/B-like"/>
</dbReference>
<dbReference type="CDD" id="cd20567">
    <property type="entry name" value="CYCLIN_AtCycB-like_rpt1"/>
    <property type="match status" value="1"/>
</dbReference>
<dbReference type="InterPro" id="IPR004367">
    <property type="entry name" value="Cyclin_C-dom"/>
</dbReference>
<keyword evidence="7" id="KW-0812">Transmembrane</keyword>
<dbReference type="OMA" id="VEHESRP"/>
<dbReference type="PANTHER" id="PTHR10177">
    <property type="entry name" value="CYCLINS"/>
    <property type="match status" value="1"/>
</dbReference>
<keyword evidence="7" id="KW-0472">Membrane</keyword>
<evidence type="ECO:0000256" key="7">
    <source>
        <dbReference type="SAM" id="Phobius"/>
    </source>
</evidence>
<dbReference type="PIRSF" id="PIRSF001771">
    <property type="entry name" value="Cyclin_A_B_D_E"/>
    <property type="match status" value="1"/>
</dbReference>
<comment type="similarity">
    <text evidence="1">Belongs to the cyclin family. Cyclin AB subfamily.</text>
</comment>
<reference evidence="10" key="1">
    <citation type="submission" date="2021-01" db="UniProtKB">
        <authorList>
            <consortium name="EnsemblPlants"/>
        </authorList>
    </citation>
    <scope>IDENTIFICATION</scope>
</reference>
<dbReference type="Gene3D" id="1.10.472.10">
    <property type="entry name" value="Cyclin-like"/>
    <property type="match status" value="2"/>
</dbReference>
<evidence type="ECO:0000256" key="4">
    <source>
        <dbReference type="ARBA" id="ARBA00023306"/>
    </source>
</evidence>
<dbReference type="InterPro" id="IPR013763">
    <property type="entry name" value="Cyclin-like_dom"/>
</dbReference>
<dbReference type="GO" id="GO:0044772">
    <property type="term" value="P:mitotic cell cycle phase transition"/>
    <property type="evidence" value="ECO:0007669"/>
    <property type="project" value="InterPro"/>
</dbReference>
<evidence type="ECO:0000259" key="8">
    <source>
        <dbReference type="SMART" id="SM00385"/>
    </source>
</evidence>
<dbReference type="FunFam" id="1.10.472.10:FF:000001">
    <property type="entry name" value="G2/mitotic-specific cyclin"/>
    <property type="match status" value="1"/>
</dbReference>
<feature type="transmembrane region" description="Helical" evidence="7">
    <location>
        <begin position="300"/>
        <end position="321"/>
    </location>
</feature>
<dbReference type="GO" id="GO:0016538">
    <property type="term" value="F:cyclin-dependent protein serine/threonine kinase regulator activity"/>
    <property type="evidence" value="ECO:0007669"/>
    <property type="project" value="InterPro"/>
</dbReference>
<dbReference type="AlphaFoldDB" id="A0A7N0VEX1"/>
<feature type="region of interest" description="Disordered" evidence="6">
    <location>
        <begin position="1"/>
        <end position="35"/>
    </location>
</feature>
<dbReference type="SMART" id="SM00385">
    <property type="entry name" value="CYCLIN"/>
    <property type="match status" value="2"/>
</dbReference>